<dbReference type="RefSeq" id="WP_062188067.1">
    <property type="nucleotide sequence ID" value="NZ_CP149475.1"/>
</dbReference>
<dbReference type="InterPro" id="IPR013833">
    <property type="entry name" value="Cyt_c_oxidase_su3_a-hlx"/>
</dbReference>
<evidence type="ECO:0000256" key="10">
    <source>
        <dbReference type="ARBA" id="ARBA00023002"/>
    </source>
</evidence>
<organism evidence="20 21">
    <name type="scientific">Ferrovum myxofaciens</name>
    <dbReference type="NCBI Taxonomy" id="416213"/>
    <lineage>
        <taxon>Bacteria</taxon>
        <taxon>Pseudomonadati</taxon>
        <taxon>Pseudomonadota</taxon>
        <taxon>Betaproteobacteria</taxon>
        <taxon>Ferrovales</taxon>
        <taxon>Ferrovaceae</taxon>
        <taxon>Ferrovum</taxon>
    </lineage>
</organism>
<keyword evidence="5" id="KW-0813">Transport</keyword>
<keyword evidence="6" id="KW-1003">Cell membrane</keyword>
<dbReference type="Pfam" id="PF00510">
    <property type="entry name" value="COX3"/>
    <property type="match status" value="1"/>
</dbReference>
<evidence type="ECO:0000313" key="20">
    <source>
        <dbReference type="EMBL" id="KXW58117.1"/>
    </source>
</evidence>
<dbReference type="PANTHER" id="PTHR11403">
    <property type="entry name" value="CYTOCHROME C OXIDASE SUBUNIT III"/>
    <property type="match status" value="1"/>
</dbReference>
<keyword evidence="10" id="KW-0560">Oxidoreductase</keyword>
<dbReference type="AlphaFoldDB" id="A0A149VY19"/>
<comment type="function">
    <text evidence="12">Cytochrome bo(3) ubiquinol terminal oxidase is the component of the aerobic respiratory chain of E.coli that predominates when cells are grown at high aeration. Has proton pump activity across the membrane in addition to electron transfer, pumping 2 protons/electron.</text>
</comment>
<evidence type="ECO:0000256" key="4">
    <source>
        <dbReference type="ARBA" id="ARBA00014687"/>
    </source>
</evidence>
<accession>A0A149VY19</accession>
<dbReference type="PANTHER" id="PTHR11403:SF2">
    <property type="entry name" value="CYTOCHROME BO(3) UBIQUINOL OXIDASE SUBUNIT 3"/>
    <property type="match status" value="1"/>
</dbReference>
<dbReference type="SUPFAM" id="SSF81452">
    <property type="entry name" value="Cytochrome c oxidase subunit III-like"/>
    <property type="match status" value="1"/>
</dbReference>
<evidence type="ECO:0000256" key="11">
    <source>
        <dbReference type="ARBA" id="ARBA00023136"/>
    </source>
</evidence>
<evidence type="ECO:0000313" key="21">
    <source>
        <dbReference type="Proteomes" id="UP000075653"/>
    </source>
</evidence>
<feature type="transmembrane region" description="Helical" evidence="18">
    <location>
        <begin position="67"/>
        <end position="87"/>
    </location>
</feature>
<comment type="subcellular location">
    <subcellularLocation>
        <location evidence="1 17">Cell membrane</location>
        <topology evidence="1 17">Multi-pass membrane protein</topology>
    </subcellularLocation>
</comment>
<feature type="transmembrane region" description="Helical" evidence="18">
    <location>
        <begin position="30"/>
        <end position="51"/>
    </location>
</feature>
<evidence type="ECO:0000259" key="19">
    <source>
        <dbReference type="PROSITE" id="PS50253"/>
    </source>
</evidence>
<evidence type="ECO:0000256" key="13">
    <source>
        <dbReference type="ARBA" id="ARBA00030072"/>
    </source>
</evidence>
<dbReference type="GO" id="GO:0005886">
    <property type="term" value="C:plasma membrane"/>
    <property type="evidence" value="ECO:0007669"/>
    <property type="project" value="UniProtKB-SubCell"/>
</dbReference>
<comment type="caution">
    <text evidence="20">The sequence shown here is derived from an EMBL/GenBank/DDBJ whole genome shotgun (WGS) entry which is preliminary data.</text>
</comment>
<dbReference type="GO" id="GO:0009486">
    <property type="term" value="F:cytochrome bo3 ubiquinol oxidase activity"/>
    <property type="evidence" value="ECO:0007669"/>
    <property type="project" value="InterPro"/>
</dbReference>
<evidence type="ECO:0000256" key="15">
    <source>
        <dbReference type="ARBA" id="ARBA00032189"/>
    </source>
</evidence>
<dbReference type="CDD" id="cd02863">
    <property type="entry name" value="Ubiquinol_oxidase_III"/>
    <property type="match status" value="1"/>
</dbReference>
<keyword evidence="7 17" id="KW-0812">Transmembrane</keyword>
<feature type="domain" description="Heme-copper oxidase subunit III family profile" evidence="19">
    <location>
        <begin position="28"/>
        <end position="204"/>
    </location>
</feature>
<dbReference type="PATRIC" id="fig|1789004.3.peg.1366"/>
<dbReference type="STRING" id="1789004.FEMY_13480"/>
<comment type="subunit">
    <text evidence="3">Heterooctamer of two A chains, two B chains, two C chains and two D chains.</text>
</comment>
<feature type="transmembrane region" description="Helical" evidence="18">
    <location>
        <begin position="136"/>
        <end position="163"/>
    </location>
</feature>
<evidence type="ECO:0000256" key="14">
    <source>
        <dbReference type="ARBA" id="ARBA00031884"/>
    </source>
</evidence>
<dbReference type="InterPro" id="IPR024791">
    <property type="entry name" value="Cyt_c/ubiquinol_Oxase_su3"/>
</dbReference>
<feature type="transmembrane region" description="Helical" evidence="18">
    <location>
        <begin position="99"/>
        <end position="116"/>
    </location>
</feature>
<proteinExistence type="inferred from homology"/>
<evidence type="ECO:0000256" key="16">
    <source>
        <dbReference type="ARBA" id="ARBA00032717"/>
    </source>
</evidence>
<dbReference type="NCBIfam" id="TIGR02842">
    <property type="entry name" value="CyoC"/>
    <property type="match status" value="1"/>
</dbReference>
<dbReference type="InterPro" id="IPR033946">
    <property type="entry name" value="Ubiquinol_oxase_su3_dom"/>
</dbReference>
<keyword evidence="8" id="KW-0249">Electron transport</keyword>
<feature type="transmembrane region" description="Helical" evidence="18">
    <location>
        <begin position="183"/>
        <end position="203"/>
    </location>
</feature>
<evidence type="ECO:0000256" key="1">
    <source>
        <dbReference type="ARBA" id="ARBA00004651"/>
    </source>
</evidence>
<evidence type="ECO:0000256" key="5">
    <source>
        <dbReference type="ARBA" id="ARBA00022448"/>
    </source>
</evidence>
<dbReference type="GO" id="GO:0019646">
    <property type="term" value="P:aerobic electron transport chain"/>
    <property type="evidence" value="ECO:0007669"/>
    <property type="project" value="InterPro"/>
</dbReference>
<evidence type="ECO:0000256" key="8">
    <source>
        <dbReference type="ARBA" id="ARBA00022982"/>
    </source>
</evidence>
<protein>
    <recommendedName>
        <fullName evidence="4">Cytochrome bo(3) ubiquinol oxidase subunit 3</fullName>
    </recommendedName>
    <alternativeName>
        <fullName evidence="15">Cytochrome o ubiquinol oxidase subunit 3</fullName>
    </alternativeName>
    <alternativeName>
        <fullName evidence="13">Oxidase bo(3) subunit 3</fullName>
    </alternativeName>
    <alternativeName>
        <fullName evidence="16">Ubiquinol oxidase polypeptide III</fullName>
    </alternativeName>
    <alternativeName>
        <fullName evidence="14">Ubiquinol oxidase subunit 3</fullName>
    </alternativeName>
</protein>
<evidence type="ECO:0000256" key="18">
    <source>
        <dbReference type="SAM" id="Phobius"/>
    </source>
</evidence>
<keyword evidence="11 18" id="KW-0472">Membrane</keyword>
<evidence type="ECO:0000256" key="3">
    <source>
        <dbReference type="ARBA" id="ARBA00011700"/>
    </source>
</evidence>
<evidence type="ECO:0000256" key="7">
    <source>
        <dbReference type="ARBA" id="ARBA00022692"/>
    </source>
</evidence>
<keyword evidence="21" id="KW-1185">Reference proteome</keyword>
<name>A0A149VY19_9PROT</name>
<dbReference type="InterPro" id="IPR035973">
    <property type="entry name" value="Cyt_c_oxidase_su3-like_sf"/>
</dbReference>
<dbReference type="InterPro" id="IPR000298">
    <property type="entry name" value="Cyt_c_oxidase-like_su3"/>
</dbReference>
<evidence type="ECO:0000256" key="2">
    <source>
        <dbReference type="ARBA" id="ARBA00010581"/>
    </source>
</evidence>
<evidence type="ECO:0000256" key="17">
    <source>
        <dbReference type="RuleBase" id="RU003376"/>
    </source>
</evidence>
<reference evidence="20 21" key="1">
    <citation type="submission" date="2016-01" db="EMBL/GenBank/DDBJ databases">
        <title>Genome sequence of the acidophilic iron oxidising Ferrovum strain Z-31.</title>
        <authorList>
            <person name="Poehlein A."/>
            <person name="Ullrich S.R."/>
            <person name="Schloemann M."/>
            <person name="Muehling M."/>
            <person name="Daniel R."/>
        </authorList>
    </citation>
    <scope>NUCLEOTIDE SEQUENCE [LARGE SCALE GENOMIC DNA]</scope>
    <source>
        <strain evidence="20 21">Z-31</strain>
    </source>
</reference>
<comment type="similarity">
    <text evidence="2 17">Belongs to the cytochrome c oxidase subunit 3 family.</text>
</comment>
<sequence length="206" mass="23141">MITAQPPLVIGNIEREHPEHDSVGLATFGFWLYLMTDCVLFAALFATYAVLHQNFAGGPTGKDLFDIPYVFVETLCLLLSSTTAGFALLSMQRQDRIRLLYWLGLTVSLGMGFIGMEIHEFIRLMSAGNGPQRSGFLSAFFTLVGTHGLHVTIGLLWMINMILQIRRRGITVPIQSRLIRLSLFWHFLDLIWIGVFTLVYLMGVSS</sequence>
<dbReference type="Gene3D" id="1.20.120.80">
    <property type="entry name" value="Cytochrome c oxidase, subunit III, four-helix bundle"/>
    <property type="match status" value="1"/>
</dbReference>
<keyword evidence="9 18" id="KW-1133">Transmembrane helix</keyword>
<dbReference type="PROSITE" id="PS50253">
    <property type="entry name" value="COX3"/>
    <property type="match status" value="1"/>
</dbReference>
<dbReference type="Proteomes" id="UP000075653">
    <property type="component" value="Unassembled WGS sequence"/>
</dbReference>
<dbReference type="GO" id="GO:0004129">
    <property type="term" value="F:cytochrome-c oxidase activity"/>
    <property type="evidence" value="ECO:0007669"/>
    <property type="project" value="InterPro"/>
</dbReference>
<evidence type="ECO:0000256" key="12">
    <source>
        <dbReference type="ARBA" id="ARBA00025694"/>
    </source>
</evidence>
<dbReference type="InterPro" id="IPR014206">
    <property type="entry name" value="Cyt_c_ubiqinol_oxidase_su3"/>
</dbReference>
<evidence type="ECO:0000256" key="9">
    <source>
        <dbReference type="ARBA" id="ARBA00022989"/>
    </source>
</evidence>
<dbReference type="FunFam" id="1.20.120.80:FF:000001">
    <property type="entry name" value="Cytochrome (Ubi)quinol oxidase subunit III"/>
    <property type="match status" value="1"/>
</dbReference>
<dbReference type="EMBL" id="LRRD01000024">
    <property type="protein sequence ID" value="KXW58117.1"/>
    <property type="molecule type" value="Genomic_DNA"/>
</dbReference>
<evidence type="ECO:0000256" key="6">
    <source>
        <dbReference type="ARBA" id="ARBA00022475"/>
    </source>
</evidence>
<gene>
    <name evidence="20" type="primary">cyoC</name>
    <name evidence="20" type="ORF">FEMY_13480</name>
</gene>